<dbReference type="EnsemblPlants" id="AET3Gv20878800.4">
    <property type="protein sequence ID" value="AET3Gv20878800.4"/>
    <property type="gene ID" value="AET3Gv20878800"/>
</dbReference>
<protein>
    <submittedName>
        <fullName evidence="1">Uncharacterized protein</fullName>
    </submittedName>
</protein>
<organism evidence="1 2">
    <name type="scientific">Aegilops tauschii subsp. strangulata</name>
    <name type="common">Goatgrass</name>
    <dbReference type="NCBI Taxonomy" id="200361"/>
    <lineage>
        <taxon>Eukaryota</taxon>
        <taxon>Viridiplantae</taxon>
        <taxon>Streptophyta</taxon>
        <taxon>Embryophyta</taxon>
        <taxon>Tracheophyta</taxon>
        <taxon>Spermatophyta</taxon>
        <taxon>Magnoliopsida</taxon>
        <taxon>Liliopsida</taxon>
        <taxon>Poales</taxon>
        <taxon>Poaceae</taxon>
        <taxon>BOP clade</taxon>
        <taxon>Pooideae</taxon>
        <taxon>Triticodae</taxon>
        <taxon>Triticeae</taxon>
        <taxon>Triticinae</taxon>
        <taxon>Aegilops</taxon>
    </lineage>
</organism>
<sequence length="64" mass="7663">RRLKKRVDEESAKFGDEYKSYHIKPYKRKVFPSETSDYWRSGEILLPNFLRPRHLFDGAGFNAN</sequence>
<accession>A0A453G4E5</accession>
<reference evidence="1" key="4">
    <citation type="submission" date="2019-03" db="UniProtKB">
        <authorList>
            <consortium name="EnsemblPlants"/>
        </authorList>
    </citation>
    <scope>IDENTIFICATION</scope>
</reference>
<reference evidence="2" key="1">
    <citation type="journal article" date="2014" name="Science">
        <title>Ancient hybridizations among the ancestral genomes of bread wheat.</title>
        <authorList>
            <consortium name="International Wheat Genome Sequencing Consortium,"/>
            <person name="Marcussen T."/>
            <person name="Sandve S.R."/>
            <person name="Heier L."/>
            <person name="Spannagl M."/>
            <person name="Pfeifer M."/>
            <person name="Jakobsen K.S."/>
            <person name="Wulff B.B."/>
            <person name="Steuernagel B."/>
            <person name="Mayer K.F."/>
            <person name="Olsen O.A."/>
        </authorList>
    </citation>
    <scope>NUCLEOTIDE SEQUENCE [LARGE SCALE GENOMIC DNA]</scope>
    <source>
        <strain evidence="2">cv. AL8/78</strain>
    </source>
</reference>
<keyword evidence="2" id="KW-1185">Reference proteome</keyword>
<dbReference type="Gramene" id="AET3Gv20878800.4">
    <property type="protein sequence ID" value="AET3Gv20878800.4"/>
    <property type="gene ID" value="AET3Gv20878800"/>
</dbReference>
<dbReference type="Proteomes" id="UP000015105">
    <property type="component" value="Chromosome 3D"/>
</dbReference>
<reference evidence="2" key="2">
    <citation type="journal article" date="2017" name="Nat. Plants">
        <title>The Aegilops tauschii genome reveals multiple impacts of transposons.</title>
        <authorList>
            <person name="Zhao G."/>
            <person name="Zou C."/>
            <person name="Li K."/>
            <person name="Wang K."/>
            <person name="Li T."/>
            <person name="Gao L."/>
            <person name="Zhang X."/>
            <person name="Wang H."/>
            <person name="Yang Z."/>
            <person name="Liu X."/>
            <person name="Jiang W."/>
            <person name="Mao L."/>
            <person name="Kong X."/>
            <person name="Jiao Y."/>
            <person name="Jia J."/>
        </authorList>
    </citation>
    <scope>NUCLEOTIDE SEQUENCE [LARGE SCALE GENOMIC DNA]</scope>
    <source>
        <strain evidence="2">cv. AL8/78</strain>
    </source>
</reference>
<proteinExistence type="predicted"/>
<evidence type="ECO:0000313" key="1">
    <source>
        <dbReference type="EnsemblPlants" id="AET3Gv20878800.4"/>
    </source>
</evidence>
<name>A0A453G4E5_AEGTS</name>
<evidence type="ECO:0000313" key="2">
    <source>
        <dbReference type="Proteomes" id="UP000015105"/>
    </source>
</evidence>
<reference evidence="1" key="3">
    <citation type="journal article" date="2017" name="Nature">
        <title>Genome sequence of the progenitor of the wheat D genome Aegilops tauschii.</title>
        <authorList>
            <person name="Luo M.C."/>
            <person name="Gu Y.Q."/>
            <person name="Puiu D."/>
            <person name="Wang H."/>
            <person name="Twardziok S.O."/>
            <person name="Deal K.R."/>
            <person name="Huo N."/>
            <person name="Zhu T."/>
            <person name="Wang L."/>
            <person name="Wang Y."/>
            <person name="McGuire P.E."/>
            <person name="Liu S."/>
            <person name="Long H."/>
            <person name="Ramasamy R.K."/>
            <person name="Rodriguez J.C."/>
            <person name="Van S.L."/>
            <person name="Yuan L."/>
            <person name="Wang Z."/>
            <person name="Xia Z."/>
            <person name="Xiao L."/>
            <person name="Anderson O.D."/>
            <person name="Ouyang S."/>
            <person name="Liang Y."/>
            <person name="Zimin A.V."/>
            <person name="Pertea G."/>
            <person name="Qi P."/>
            <person name="Bennetzen J.L."/>
            <person name="Dai X."/>
            <person name="Dawson M.W."/>
            <person name="Muller H.G."/>
            <person name="Kugler K."/>
            <person name="Rivarola-Duarte L."/>
            <person name="Spannagl M."/>
            <person name="Mayer K.F.X."/>
            <person name="Lu F.H."/>
            <person name="Bevan M.W."/>
            <person name="Leroy P."/>
            <person name="Li P."/>
            <person name="You F.M."/>
            <person name="Sun Q."/>
            <person name="Liu Z."/>
            <person name="Lyons E."/>
            <person name="Wicker T."/>
            <person name="Salzberg S.L."/>
            <person name="Devos K.M."/>
            <person name="Dvorak J."/>
        </authorList>
    </citation>
    <scope>NUCLEOTIDE SEQUENCE [LARGE SCALE GENOMIC DNA]</scope>
    <source>
        <strain evidence="1">cv. AL8/78</strain>
    </source>
</reference>
<reference evidence="1" key="5">
    <citation type="journal article" date="2021" name="G3 (Bethesda)">
        <title>Aegilops tauschii genome assembly Aet v5.0 features greater sequence contiguity and improved annotation.</title>
        <authorList>
            <person name="Wang L."/>
            <person name="Zhu T."/>
            <person name="Rodriguez J.C."/>
            <person name="Deal K.R."/>
            <person name="Dubcovsky J."/>
            <person name="McGuire P.E."/>
            <person name="Lux T."/>
            <person name="Spannagl M."/>
            <person name="Mayer K.F.X."/>
            <person name="Baldrich P."/>
            <person name="Meyers B.C."/>
            <person name="Huo N."/>
            <person name="Gu Y.Q."/>
            <person name="Zhou H."/>
            <person name="Devos K.M."/>
            <person name="Bennetzen J.L."/>
            <person name="Unver T."/>
            <person name="Budak H."/>
            <person name="Gulick P.J."/>
            <person name="Galiba G."/>
            <person name="Kalapos B."/>
            <person name="Nelson D.R."/>
            <person name="Li P."/>
            <person name="You F.M."/>
            <person name="Luo M.C."/>
            <person name="Dvorak J."/>
        </authorList>
    </citation>
    <scope>NUCLEOTIDE SEQUENCE [LARGE SCALE GENOMIC DNA]</scope>
    <source>
        <strain evidence="1">cv. AL8/78</strain>
    </source>
</reference>
<dbReference type="AlphaFoldDB" id="A0A453G4E5"/>